<dbReference type="EC" id="2.7.7.62" evidence="9"/>
<evidence type="ECO:0000256" key="15">
    <source>
        <dbReference type="ARBA" id="ARBA00023134"/>
    </source>
</evidence>
<evidence type="ECO:0000256" key="4">
    <source>
        <dbReference type="ARBA" id="ARBA00003889"/>
    </source>
</evidence>
<proteinExistence type="inferred from homology"/>
<comment type="catalytic activity">
    <reaction evidence="3">
        <text>adenosylcob(III)inamide + GTP = adenosylcob(III)inamide phosphate + GDP + H(+)</text>
        <dbReference type="Rhea" id="RHEA:15765"/>
        <dbReference type="ChEBI" id="CHEBI:2480"/>
        <dbReference type="ChEBI" id="CHEBI:15378"/>
        <dbReference type="ChEBI" id="CHEBI:37565"/>
        <dbReference type="ChEBI" id="CHEBI:58189"/>
        <dbReference type="ChEBI" id="CHEBI:58502"/>
        <dbReference type="EC" id="2.7.1.156"/>
    </reaction>
</comment>
<evidence type="ECO:0000256" key="17">
    <source>
        <dbReference type="ARBA" id="ARBA00030571"/>
    </source>
</evidence>
<keyword evidence="15" id="KW-0342">GTP-binding</keyword>
<comment type="similarity">
    <text evidence="7">Belongs to the CobU/CobP family.</text>
</comment>
<comment type="pathway">
    <text evidence="5">Cofactor biosynthesis; adenosylcobalamin biosynthesis; adenosylcobalamin from cob(II)yrinate a,c-diamide: step 6/7.</text>
</comment>
<evidence type="ECO:0000256" key="12">
    <source>
        <dbReference type="ARBA" id="ARBA00022741"/>
    </source>
</evidence>
<dbReference type="PANTHER" id="PTHR34848">
    <property type="match status" value="1"/>
</dbReference>
<dbReference type="Gene3D" id="3.40.50.300">
    <property type="entry name" value="P-loop containing nucleotide triphosphate hydrolases"/>
    <property type="match status" value="1"/>
</dbReference>
<dbReference type="PANTHER" id="PTHR34848:SF1">
    <property type="entry name" value="BIFUNCTIONAL ADENOSYLCOBALAMIN BIOSYNTHESIS PROTEIN COBU"/>
    <property type="match status" value="1"/>
</dbReference>
<evidence type="ECO:0000256" key="13">
    <source>
        <dbReference type="ARBA" id="ARBA00022777"/>
    </source>
</evidence>
<comment type="caution">
    <text evidence="19">The sequence shown here is derived from an EMBL/GenBank/DDBJ whole genome shotgun (WGS) entry which is preliminary data.</text>
</comment>
<organism evidence="19 20">
    <name type="scientific">Paenibacillus cisolokensis</name>
    <dbReference type="NCBI Taxonomy" id="1658519"/>
    <lineage>
        <taxon>Bacteria</taxon>
        <taxon>Bacillati</taxon>
        <taxon>Bacillota</taxon>
        <taxon>Bacilli</taxon>
        <taxon>Bacillales</taxon>
        <taxon>Paenibacillaceae</taxon>
        <taxon>Paenibacillus</taxon>
    </lineage>
</organism>
<gene>
    <name evidence="19" type="ORF">PACILC2_10550</name>
</gene>
<evidence type="ECO:0000256" key="8">
    <source>
        <dbReference type="ARBA" id="ARBA00012016"/>
    </source>
</evidence>
<evidence type="ECO:0000256" key="5">
    <source>
        <dbReference type="ARBA" id="ARBA00004692"/>
    </source>
</evidence>
<keyword evidence="13 19" id="KW-0418">Kinase</keyword>
<keyword evidence="10" id="KW-0169">Cobalamin biosynthesis</keyword>
<keyword evidence="20" id="KW-1185">Reference proteome</keyword>
<comment type="function">
    <text evidence="4">Catalyzes ATP-dependent phosphorylation of adenosylcobinamide and addition of GMP to adenosylcobinamide phosphate.</text>
</comment>
<dbReference type="EC" id="2.7.1.156" evidence="8"/>
<dbReference type="RefSeq" id="WP_213527786.1">
    <property type="nucleotide sequence ID" value="NZ_BOVJ01000033.1"/>
</dbReference>
<dbReference type="EMBL" id="BOVJ01000033">
    <property type="protein sequence ID" value="GIQ62487.1"/>
    <property type="molecule type" value="Genomic_DNA"/>
</dbReference>
<comment type="pathway">
    <text evidence="6">Cofactor biosynthesis; adenosylcobalamin biosynthesis; adenosylcobalamin from cob(II)yrinate a,c-diamide: step 5/7.</text>
</comment>
<evidence type="ECO:0000256" key="16">
    <source>
        <dbReference type="ARBA" id="ARBA00029570"/>
    </source>
</evidence>
<keyword evidence="12" id="KW-0547">Nucleotide-binding</keyword>
<dbReference type="NCBIfam" id="NF004469">
    <property type="entry name" value="PRK05800.1"/>
    <property type="match status" value="1"/>
</dbReference>
<evidence type="ECO:0000259" key="18">
    <source>
        <dbReference type="SMART" id="SM00382"/>
    </source>
</evidence>
<dbReference type="InterPro" id="IPR003593">
    <property type="entry name" value="AAA+_ATPase"/>
</dbReference>
<dbReference type="InterPro" id="IPR027417">
    <property type="entry name" value="P-loop_NTPase"/>
</dbReference>
<evidence type="ECO:0000256" key="6">
    <source>
        <dbReference type="ARBA" id="ARBA00005159"/>
    </source>
</evidence>
<keyword evidence="14" id="KW-0067">ATP-binding</keyword>
<evidence type="ECO:0000256" key="11">
    <source>
        <dbReference type="ARBA" id="ARBA00022679"/>
    </source>
</evidence>
<dbReference type="InterPro" id="IPR003203">
    <property type="entry name" value="CobU/CobP"/>
</dbReference>
<evidence type="ECO:0000313" key="20">
    <source>
        <dbReference type="Proteomes" id="UP000680304"/>
    </source>
</evidence>
<protein>
    <recommendedName>
        <fullName evidence="16">Adenosylcobinamide kinase</fullName>
        <ecNumber evidence="8">2.7.1.156</ecNumber>
        <ecNumber evidence="9">2.7.7.62</ecNumber>
    </recommendedName>
    <alternativeName>
        <fullName evidence="17">Adenosylcobinamide-phosphate guanylyltransferase</fullName>
    </alternativeName>
</protein>
<dbReference type="Pfam" id="PF02283">
    <property type="entry name" value="CobU"/>
    <property type="match status" value="1"/>
</dbReference>
<dbReference type="GO" id="GO:0016301">
    <property type="term" value="F:kinase activity"/>
    <property type="evidence" value="ECO:0007669"/>
    <property type="project" value="UniProtKB-KW"/>
</dbReference>
<evidence type="ECO:0000256" key="7">
    <source>
        <dbReference type="ARBA" id="ARBA00007490"/>
    </source>
</evidence>
<dbReference type="CDD" id="cd00544">
    <property type="entry name" value="CobU"/>
    <property type="match status" value="1"/>
</dbReference>
<reference evidence="19 20" key="1">
    <citation type="submission" date="2021-04" db="EMBL/GenBank/DDBJ databases">
        <title>Draft genome sequence of Paenibacillus cisolokensis, LC2-13A.</title>
        <authorList>
            <person name="Uke A."/>
            <person name="Chhe C."/>
            <person name="Baramee S."/>
            <person name="Kosugi A."/>
        </authorList>
    </citation>
    <scope>NUCLEOTIDE SEQUENCE [LARGE SCALE GENOMIC DNA]</scope>
    <source>
        <strain evidence="19 20">LC2-13A</strain>
    </source>
</reference>
<name>A0ABQ4N2U1_9BACL</name>
<sequence length="203" mass="22468">MENKTVLVTGGARSGKSSFAERLAARLGRRGIYVATSQALDDEMAERIRRHRRQRDEDGFPWETVEVPYALAERLDEITRSAEPDTVVLVDCLTLWLSNWLLRLEADGEGAAEAEERLAALAEQLAAVVRQSAVPLILVTNEVGSGIVPAYPLGRQFRDAAGRVNRRLAEVCGRIFLVVAGIPIDLKAAAFRLEEWDNPDEKT</sequence>
<dbReference type="SUPFAM" id="SSF52540">
    <property type="entry name" value="P-loop containing nucleoside triphosphate hydrolases"/>
    <property type="match status" value="1"/>
</dbReference>
<dbReference type="Proteomes" id="UP000680304">
    <property type="component" value="Unassembled WGS sequence"/>
</dbReference>
<evidence type="ECO:0000256" key="3">
    <source>
        <dbReference type="ARBA" id="ARBA00001522"/>
    </source>
</evidence>
<evidence type="ECO:0000256" key="10">
    <source>
        <dbReference type="ARBA" id="ARBA00022573"/>
    </source>
</evidence>
<accession>A0ABQ4N2U1</accession>
<feature type="domain" description="AAA+ ATPase" evidence="18">
    <location>
        <begin position="2"/>
        <end position="181"/>
    </location>
</feature>
<keyword evidence="11" id="KW-0808">Transferase</keyword>
<evidence type="ECO:0000256" key="2">
    <source>
        <dbReference type="ARBA" id="ARBA00000711"/>
    </source>
</evidence>
<dbReference type="PIRSF" id="PIRSF006135">
    <property type="entry name" value="CobU"/>
    <property type="match status" value="1"/>
</dbReference>
<evidence type="ECO:0000256" key="9">
    <source>
        <dbReference type="ARBA" id="ARBA00012523"/>
    </source>
</evidence>
<evidence type="ECO:0000256" key="1">
    <source>
        <dbReference type="ARBA" id="ARBA00000312"/>
    </source>
</evidence>
<comment type="catalytic activity">
    <reaction evidence="2">
        <text>adenosylcob(III)inamide phosphate + GTP + H(+) = adenosylcob(III)inamide-GDP + diphosphate</text>
        <dbReference type="Rhea" id="RHEA:22712"/>
        <dbReference type="ChEBI" id="CHEBI:15378"/>
        <dbReference type="ChEBI" id="CHEBI:33019"/>
        <dbReference type="ChEBI" id="CHEBI:37565"/>
        <dbReference type="ChEBI" id="CHEBI:58502"/>
        <dbReference type="ChEBI" id="CHEBI:60487"/>
        <dbReference type="EC" id="2.7.7.62"/>
    </reaction>
</comment>
<comment type="catalytic activity">
    <reaction evidence="1">
        <text>adenosylcob(III)inamide + ATP = adenosylcob(III)inamide phosphate + ADP + H(+)</text>
        <dbReference type="Rhea" id="RHEA:15769"/>
        <dbReference type="ChEBI" id="CHEBI:2480"/>
        <dbReference type="ChEBI" id="CHEBI:15378"/>
        <dbReference type="ChEBI" id="CHEBI:30616"/>
        <dbReference type="ChEBI" id="CHEBI:58502"/>
        <dbReference type="ChEBI" id="CHEBI:456216"/>
        <dbReference type="EC" id="2.7.1.156"/>
    </reaction>
</comment>
<evidence type="ECO:0000313" key="19">
    <source>
        <dbReference type="EMBL" id="GIQ62487.1"/>
    </source>
</evidence>
<evidence type="ECO:0000256" key="14">
    <source>
        <dbReference type="ARBA" id="ARBA00022840"/>
    </source>
</evidence>
<dbReference type="SMART" id="SM00382">
    <property type="entry name" value="AAA"/>
    <property type="match status" value="1"/>
</dbReference>